<dbReference type="Proteomes" id="UP000648075">
    <property type="component" value="Unassembled WGS sequence"/>
</dbReference>
<dbReference type="RefSeq" id="WP_189620632.1">
    <property type="nucleotide sequence ID" value="NZ_BMZA01000004.1"/>
</dbReference>
<name>A0A918PF33_9SPHN</name>
<dbReference type="EMBL" id="BMZA01000004">
    <property type="protein sequence ID" value="GGZ01653.1"/>
    <property type="molecule type" value="Genomic_DNA"/>
</dbReference>
<dbReference type="GO" id="GO:0035438">
    <property type="term" value="F:cyclic-di-GMP binding"/>
    <property type="evidence" value="ECO:0007669"/>
    <property type="project" value="InterPro"/>
</dbReference>
<comment type="caution">
    <text evidence="3">The sequence shown here is derived from an EMBL/GenBank/DDBJ whole genome shotgun (WGS) entry which is preliminary data.</text>
</comment>
<keyword evidence="1" id="KW-0472">Membrane</keyword>
<evidence type="ECO:0000259" key="2">
    <source>
        <dbReference type="Pfam" id="PF07238"/>
    </source>
</evidence>
<evidence type="ECO:0000313" key="4">
    <source>
        <dbReference type="Proteomes" id="UP000648075"/>
    </source>
</evidence>
<keyword evidence="1" id="KW-1133">Transmembrane helix</keyword>
<reference evidence="3" key="2">
    <citation type="submission" date="2020-09" db="EMBL/GenBank/DDBJ databases">
        <authorList>
            <person name="Sun Q."/>
            <person name="Kim S."/>
        </authorList>
    </citation>
    <scope>NUCLEOTIDE SEQUENCE</scope>
    <source>
        <strain evidence="3">KCTC 32255</strain>
    </source>
</reference>
<feature type="domain" description="PilZ" evidence="2">
    <location>
        <begin position="8"/>
        <end position="84"/>
    </location>
</feature>
<reference evidence="3" key="1">
    <citation type="journal article" date="2014" name="Int. J. Syst. Evol. Microbiol.">
        <title>Complete genome sequence of Corynebacterium casei LMG S-19264T (=DSM 44701T), isolated from a smear-ripened cheese.</title>
        <authorList>
            <consortium name="US DOE Joint Genome Institute (JGI-PGF)"/>
            <person name="Walter F."/>
            <person name="Albersmeier A."/>
            <person name="Kalinowski J."/>
            <person name="Ruckert C."/>
        </authorList>
    </citation>
    <scope>NUCLEOTIDE SEQUENCE</scope>
    <source>
        <strain evidence="3">KCTC 32255</strain>
    </source>
</reference>
<dbReference type="Pfam" id="PF07238">
    <property type="entry name" value="PilZ"/>
    <property type="match status" value="1"/>
</dbReference>
<dbReference type="InterPro" id="IPR009875">
    <property type="entry name" value="PilZ_domain"/>
</dbReference>
<evidence type="ECO:0000256" key="1">
    <source>
        <dbReference type="SAM" id="Phobius"/>
    </source>
</evidence>
<accession>A0A918PF33</accession>
<gene>
    <name evidence="3" type="ORF">GCM10011614_15680</name>
</gene>
<sequence length="171" mass="17651">MADVDKPRVEPRTRMSLAARLRCTQGERAMTVIDLSSRGLLGMMSDPPARGEFVEVRIGGHSLIGHVRWRAGGRFGVVLRERISVSALLGGSAGSAALAGSRAARRVSGGMLSAIGSDSTLVARAMQAVLLVIAVGGASYAMVRYASSSLASVTRAQAAMAGENAAASRNP</sequence>
<dbReference type="SUPFAM" id="SSF141371">
    <property type="entry name" value="PilZ domain-like"/>
    <property type="match status" value="1"/>
</dbReference>
<protein>
    <recommendedName>
        <fullName evidence="2">PilZ domain-containing protein</fullName>
    </recommendedName>
</protein>
<keyword evidence="1" id="KW-0812">Transmembrane</keyword>
<dbReference type="AlphaFoldDB" id="A0A918PF33"/>
<proteinExistence type="predicted"/>
<organism evidence="3 4">
    <name type="scientific">Novosphingobium colocasiae</name>
    <dbReference type="NCBI Taxonomy" id="1256513"/>
    <lineage>
        <taxon>Bacteria</taxon>
        <taxon>Pseudomonadati</taxon>
        <taxon>Pseudomonadota</taxon>
        <taxon>Alphaproteobacteria</taxon>
        <taxon>Sphingomonadales</taxon>
        <taxon>Sphingomonadaceae</taxon>
        <taxon>Novosphingobium</taxon>
    </lineage>
</organism>
<evidence type="ECO:0000313" key="3">
    <source>
        <dbReference type="EMBL" id="GGZ01653.1"/>
    </source>
</evidence>
<keyword evidence="4" id="KW-1185">Reference proteome</keyword>
<feature type="transmembrane region" description="Helical" evidence="1">
    <location>
        <begin position="121"/>
        <end position="143"/>
    </location>
</feature>